<sequence length="214" mass="25164">MKIELKLNARIEIQVEEEMYKSNIQNITKDKMLVSLPVKDGVYITPSRGDILEVFYYDDQYRYKFSSKVIGRVSENKIPMLSIEYPSDVERVQRREFVRINVMYDIQYTKLEARHDRPGSYVELEQIYEGTILDLSGGGFRLSSKTVLSLKDLIIAKLNFSDNQIKVMGEVVRVDHVDNKYIYGVNLINVEESTRDKIIHHIFEIMRKQKRTML</sequence>
<evidence type="ECO:0000259" key="1">
    <source>
        <dbReference type="Pfam" id="PF07238"/>
    </source>
</evidence>
<evidence type="ECO:0000259" key="2">
    <source>
        <dbReference type="Pfam" id="PF12945"/>
    </source>
</evidence>
<dbReference type="InterPro" id="IPR009875">
    <property type="entry name" value="PilZ_domain"/>
</dbReference>
<evidence type="ECO:0000313" key="3">
    <source>
        <dbReference type="EMBL" id="OPJ63261.1"/>
    </source>
</evidence>
<dbReference type="Gene3D" id="2.40.10.220">
    <property type="entry name" value="predicted glycosyltransferase like domains"/>
    <property type="match status" value="1"/>
</dbReference>
<keyword evidence="3" id="KW-0966">Cell projection</keyword>
<reference evidence="3 4" key="1">
    <citation type="submission" date="2017-03" db="EMBL/GenBank/DDBJ databases">
        <title>Genome sequence of Clostridium oryzae DSM 28571.</title>
        <authorList>
            <person name="Poehlein A."/>
            <person name="Daniel R."/>
        </authorList>
    </citation>
    <scope>NUCLEOTIDE SEQUENCE [LARGE SCALE GENOMIC DNA]</scope>
    <source>
        <strain evidence="3 4">DSM 28571</strain>
    </source>
</reference>
<feature type="domain" description="PilZ" evidence="1">
    <location>
        <begin position="93"/>
        <end position="204"/>
    </location>
</feature>
<dbReference type="Pfam" id="PF12945">
    <property type="entry name" value="PilZNR"/>
    <property type="match status" value="1"/>
</dbReference>
<comment type="caution">
    <text evidence="3">The sequence shown here is derived from an EMBL/GenBank/DDBJ whole genome shotgun (WGS) entry which is preliminary data.</text>
</comment>
<protein>
    <submittedName>
        <fullName evidence="3">Flagellar brake protein YcgR</fullName>
    </submittedName>
</protein>
<dbReference type="EMBL" id="MZGV01000010">
    <property type="protein sequence ID" value="OPJ63261.1"/>
    <property type="molecule type" value="Genomic_DNA"/>
</dbReference>
<dbReference type="AlphaFoldDB" id="A0A1V4ITA4"/>
<dbReference type="GO" id="GO:0035438">
    <property type="term" value="F:cyclic-di-GMP binding"/>
    <property type="evidence" value="ECO:0007669"/>
    <property type="project" value="InterPro"/>
</dbReference>
<accession>A0A1V4ITA4</accession>
<keyword evidence="4" id="KW-1185">Reference proteome</keyword>
<keyword evidence="3" id="KW-0969">Cilium</keyword>
<dbReference type="RefSeq" id="WP_079422758.1">
    <property type="nucleotide sequence ID" value="NZ_MZGV01000010.1"/>
</dbReference>
<dbReference type="SUPFAM" id="SSF141371">
    <property type="entry name" value="PilZ domain-like"/>
    <property type="match status" value="1"/>
</dbReference>
<dbReference type="InterPro" id="IPR009926">
    <property type="entry name" value="T3SS_YcgR_PilZN"/>
</dbReference>
<dbReference type="STRING" id="1450648.CLORY_13440"/>
<dbReference type="Pfam" id="PF07238">
    <property type="entry name" value="PilZ"/>
    <property type="match status" value="1"/>
</dbReference>
<gene>
    <name evidence="3" type="primary">ycgR</name>
    <name evidence="3" type="ORF">CLORY_13440</name>
</gene>
<keyword evidence="3" id="KW-0282">Flagellum</keyword>
<proteinExistence type="predicted"/>
<dbReference type="Proteomes" id="UP000190080">
    <property type="component" value="Unassembled WGS sequence"/>
</dbReference>
<evidence type="ECO:0000313" key="4">
    <source>
        <dbReference type="Proteomes" id="UP000190080"/>
    </source>
</evidence>
<feature type="domain" description="Type III secretion system flagellar brake protein YcgR PilZN" evidence="2">
    <location>
        <begin position="7"/>
        <end position="86"/>
    </location>
</feature>
<name>A0A1V4ITA4_9CLOT</name>
<dbReference type="OrthoDB" id="3493at2"/>
<organism evidence="3 4">
    <name type="scientific">Clostridium oryzae</name>
    <dbReference type="NCBI Taxonomy" id="1450648"/>
    <lineage>
        <taxon>Bacteria</taxon>
        <taxon>Bacillati</taxon>
        <taxon>Bacillota</taxon>
        <taxon>Clostridia</taxon>
        <taxon>Eubacteriales</taxon>
        <taxon>Clostridiaceae</taxon>
        <taxon>Clostridium</taxon>
    </lineage>
</organism>